<keyword evidence="4" id="KW-1185">Reference proteome</keyword>
<dbReference type="EMBL" id="CP045488">
    <property type="protein sequence ID" value="QFU83998.1"/>
    <property type="molecule type" value="Genomic_DNA"/>
</dbReference>
<evidence type="ECO:0000256" key="1">
    <source>
        <dbReference type="SAM" id="MobiDB-lite"/>
    </source>
</evidence>
<dbReference type="Proteomes" id="UP000326170">
    <property type="component" value="Chromosome"/>
</dbReference>
<proteinExistence type="predicted"/>
<dbReference type="PROSITE" id="PS51257">
    <property type="entry name" value="PROKAR_LIPOPROTEIN"/>
    <property type="match status" value="1"/>
</dbReference>
<evidence type="ECO:0000313" key="3">
    <source>
        <dbReference type="EMBL" id="QFU83998.1"/>
    </source>
</evidence>
<evidence type="ECO:0000313" key="4">
    <source>
        <dbReference type="Proteomes" id="UP000326170"/>
    </source>
</evidence>
<accession>A0A5P9P794</accession>
<dbReference type="InterPro" id="IPR012938">
    <property type="entry name" value="Glc/Sorbosone_DH"/>
</dbReference>
<dbReference type="PANTHER" id="PTHR19328:SF13">
    <property type="entry name" value="HIPL1 PROTEIN"/>
    <property type="match status" value="1"/>
</dbReference>
<dbReference type="PANTHER" id="PTHR19328">
    <property type="entry name" value="HEDGEHOG-INTERACTING PROTEIN"/>
    <property type="match status" value="1"/>
</dbReference>
<organism evidence="3 4">
    <name type="scientific">Natronorubrum aibiense</name>
    <dbReference type="NCBI Taxonomy" id="348826"/>
    <lineage>
        <taxon>Archaea</taxon>
        <taxon>Methanobacteriati</taxon>
        <taxon>Methanobacteriota</taxon>
        <taxon>Stenosarchaea group</taxon>
        <taxon>Halobacteria</taxon>
        <taxon>Halobacteriales</taxon>
        <taxon>Natrialbaceae</taxon>
        <taxon>Natronorubrum</taxon>
    </lineage>
</organism>
<reference evidence="3 4" key="1">
    <citation type="journal article" date="2007" name="Int. J. Syst. Evol. Microbiol.">
        <title>Natronorubrum sulfidifaciens sp. nov., an extremely haloalkaliphilic archaeon isolated from Aiding salt lake in Xin-Jiang, China.</title>
        <authorList>
            <person name="Cui H.L."/>
            <person name="Tohty D."/>
            <person name="Liu H.C."/>
            <person name="Liu S.J."/>
            <person name="Oren A."/>
            <person name="Zhou P.J."/>
        </authorList>
    </citation>
    <scope>NUCLEOTIDE SEQUENCE [LARGE SCALE GENOMIC DNA]</scope>
    <source>
        <strain evidence="3 4">7-3</strain>
    </source>
</reference>
<dbReference type="RefSeq" id="WP_152943398.1">
    <property type="nucleotide sequence ID" value="NZ_CP045488.1"/>
</dbReference>
<dbReference type="KEGG" id="nas:GCU68_16365"/>
<feature type="domain" description="Glucose/Sorbosone dehydrogenase" evidence="2">
    <location>
        <begin position="70"/>
        <end position="416"/>
    </location>
</feature>
<dbReference type="AlphaFoldDB" id="A0A5P9P794"/>
<protein>
    <submittedName>
        <fullName evidence="3">PQQ-dependent sugar dehydrogenase</fullName>
    </submittedName>
</protein>
<dbReference type="Gene3D" id="2.120.10.30">
    <property type="entry name" value="TolB, C-terminal domain"/>
    <property type="match status" value="1"/>
</dbReference>
<dbReference type="GeneID" id="42302651"/>
<sequence>MGAPTRRHVLAAAGCSLSLAGCLLETGSEVTELVTPETTPDDDWTEPEWRPAEGVPSTADVTTTTVVSDLEIPWDLTFAGGDAFLTERDGGVRRFDATELATAADLVPADGETVLAAADLPEQAAPGEGGILGIGVHPSYPGPSELFVYYTVDDGEIENRLVSYDLESETLESVLEGIPGATTHNGGRVTIGPEDDLWVTTGDAEDPTLTQDPSSRAGAVLRLTPDGEPAPENPDWGPDGDRRIYTLGHRNPQGIAFTPQGTPIVAEHGPSARDEVSLLRPGGNYGWDLVRGGPDDPDYGSYDEYDDATPPVVNTGPETTWAPSGIAFYDGDAIAPWENHILVCGLGSNALYALKLVPDGATLEDGDGVRYDAAWLDNRLTATAYTLFEGEFGRLRHVEPGPDGSLYLLTSNRDGRASAGFPTDEDDRLIRLEPASSSAA</sequence>
<feature type="region of interest" description="Disordered" evidence="1">
    <location>
        <begin position="184"/>
        <end position="216"/>
    </location>
</feature>
<dbReference type="InterPro" id="IPR011041">
    <property type="entry name" value="Quinoprot_gluc/sorb_DH_b-prop"/>
</dbReference>
<evidence type="ECO:0000259" key="2">
    <source>
        <dbReference type="Pfam" id="PF07995"/>
    </source>
</evidence>
<name>A0A5P9P794_9EURY</name>
<dbReference type="SUPFAM" id="SSF50952">
    <property type="entry name" value="Soluble quinoprotein glucose dehydrogenase"/>
    <property type="match status" value="1"/>
</dbReference>
<dbReference type="InterPro" id="IPR011042">
    <property type="entry name" value="6-blade_b-propeller_TolB-like"/>
</dbReference>
<feature type="region of interest" description="Disordered" evidence="1">
    <location>
        <begin position="35"/>
        <end position="57"/>
    </location>
</feature>
<gene>
    <name evidence="3" type="ORF">GCU68_16365</name>
</gene>
<dbReference type="OrthoDB" id="6744at2157"/>
<dbReference type="Pfam" id="PF07995">
    <property type="entry name" value="GSDH"/>
    <property type="match status" value="1"/>
</dbReference>